<organism evidence="13 14">
    <name type="scientific">Cordyceps javanica</name>
    <dbReference type="NCBI Taxonomy" id="43265"/>
    <lineage>
        <taxon>Eukaryota</taxon>
        <taxon>Fungi</taxon>
        <taxon>Dikarya</taxon>
        <taxon>Ascomycota</taxon>
        <taxon>Pezizomycotina</taxon>
        <taxon>Sordariomycetes</taxon>
        <taxon>Hypocreomycetidae</taxon>
        <taxon>Hypocreales</taxon>
        <taxon>Cordycipitaceae</taxon>
        <taxon>Cordyceps</taxon>
    </lineage>
</organism>
<feature type="transmembrane region" description="Helical" evidence="11">
    <location>
        <begin position="193"/>
        <end position="211"/>
    </location>
</feature>
<dbReference type="GO" id="GO:0046513">
    <property type="term" value="P:ceramide biosynthetic process"/>
    <property type="evidence" value="ECO:0007669"/>
    <property type="project" value="InterPro"/>
</dbReference>
<evidence type="ECO:0000259" key="12">
    <source>
        <dbReference type="PROSITE" id="PS50922"/>
    </source>
</evidence>
<dbReference type="GO" id="GO:0050291">
    <property type="term" value="F:sphingosine N-acyltransferase activity"/>
    <property type="evidence" value="ECO:0007669"/>
    <property type="project" value="InterPro"/>
</dbReference>
<keyword evidence="6 11" id="KW-1133">Transmembrane helix</keyword>
<keyword evidence="7 9" id="KW-0472">Membrane</keyword>
<reference evidence="13 14" key="1">
    <citation type="journal article" date="2019" name="Appl. Microbiol. Biotechnol.">
        <title>Genome sequence of Isaria javanica and comparative genome analysis insights into family S53 peptidase evolution in fungal entomopathogens.</title>
        <authorList>
            <person name="Lin R."/>
            <person name="Zhang X."/>
            <person name="Xin B."/>
            <person name="Zou M."/>
            <person name="Gao Y."/>
            <person name="Qin F."/>
            <person name="Hu Q."/>
            <person name="Xie B."/>
            <person name="Cheng X."/>
        </authorList>
    </citation>
    <scope>NUCLEOTIDE SEQUENCE [LARGE SCALE GENOMIC DNA]</scope>
    <source>
        <strain evidence="13 14">IJ1G</strain>
    </source>
</reference>
<keyword evidence="3 13" id="KW-0808">Transferase</keyword>
<dbReference type="PROSITE" id="PS50922">
    <property type="entry name" value="TLC"/>
    <property type="match status" value="1"/>
</dbReference>
<protein>
    <submittedName>
        <fullName evidence="13">Sphingosine N-acyltransferase lac1</fullName>
    </submittedName>
</protein>
<dbReference type="SMART" id="SM00724">
    <property type="entry name" value="TLC"/>
    <property type="match status" value="1"/>
</dbReference>
<dbReference type="STRING" id="43265.A0A545V1V5"/>
<evidence type="ECO:0000256" key="10">
    <source>
        <dbReference type="SAM" id="MobiDB-lite"/>
    </source>
</evidence>
<dbReference type="PANTHER" id="PTHR12560:SF11">
    <property type="entry name" value="CERAMIDE SYNTHASE LAC1-RELATED"/>
    <property type="match status" value="1"/>
</dbReference>
<feature type="transmembrane region" description="Helical" evidence="11">
    <location>
        <begin position="271"/>
        <end position="297"/>
    </location>
</feature>
<evidence type="ECO:0000256" key="1">
    <source>
        <dbReference type="ARBA" id="ARBA00004477"/>
    </source>
</evidence>
<comment type="similarity">
    <text evidence="2">Belongs to the sphingosine N-acyltransferase family.</text>
</comment>
<keyword evidence="13" id="KW-0012">Acyltransferase</keyword>
<feature type="region of interest" description="Disordered" evidence="10">
    <location>
        <begin position="1"/>
        <end position="70"/>
    </location>
</feature>
<feature type="compositionally biased region" description="Low complexity" evidence="10">
    <location>
        <begin position="1"/>
        <end position="19"/>
    </location>
</feature>
<feature type="transmembrane region" description="Helical" evidence="11">
    <location>
        <begin position="368"/>
        <end position="390"/>
    </location>
</feature>
<feature type="region of interest" description="Disordered" evidence="10">
    <location>
        <begin position="410"/>
        <end position="442"/>
    </location>
</feature>
<evidence type="ECO:0000256" key="4">
    <source>
        <dbReference type="ARBA" id="ARBA00022692"/>
    </source>
</evidence>
<evidence type="ECO:0000256" key="2">
    <source>
        <dbReference type="ARBA" id="ARBA00009808"/>
    </source>
</evidence>
<dbReference type="GO" id="GO:0005789">
    <property type="term" value="C:endoplasmic reticulum membrane"/>
    <property type="evidence" value="ECO:0007669"/>
    <property type="project" value="UniProtKB-SubCell"/>
</dbReference>
<comment type="subcellular location">
    <subcellularLocation>
        <location evidence="1">Endoplasmic reticulum membrane</location>
        <topology evidence="1">Multi-pass membrane protein</topology>
    </subcellularLocation>
</comment>
<keyword evidence="14" id="KW-1185">Reference proteome</keyword>
<feature type="transmembrane region" description="Helical" evidence="11">
    <location>
        <begin position="317"/>
        <end position="334"/>
    </location>
</feature>
<feature type="domain" description="TLC" evidence="12">
    <location>
        <begin position="185"/>
        <end position="401"/>
    </location>
</feature>
<dbReference type="InterPro" id="IPR006634">
    <property type="entry name" value="TLC-dom"/>
</dbReference>
<evidence type="ECO:0000256" key="7">
    <source>
        <dbReference type="ARBA" id="ARBA00023136"/>
    </source>
</evidence>
<evidence type="ECO:0000256" key="6">
    <source>
        <dbReference type="ARBA" id="ARBA00022989"/>
    </source>
</evidence>
<name>A0A545V1V5_9HYPO</name>
<evidence type="ECO:0000256" key="3">
    <source>
        <dbReference type="ARBA" id="ARBA00022679"/>
    </source>
</evidence>
<evidence type="ECO:0000313" key="14">
    <source>
        <dbReference type="Proteomes" id="UP000315783"/>
    </source>
</evidence>
<sequence length="473" mass="53508">MSSVSHTAANASSTTQSSTFVARQRQDGGLVARRQKAAAGDAGSRVPSSGSGKVRKQTSSNGGTTRKVKGRSTTRRLVRLFTTYTWLLPLVLLAAFLGVYALNPTESSIVYPFLFLSYKQGPAAAAAAAAAADGDAQVPRPQYGKGKRDILFVCFYMIVLSFTREFIMQELLRPLARRCGIKSRGKQMRFMEQMYTALYFAVMGPLGIYVMRQTPVWYFNTRGMYEQFPHRTHHALFKFYYLFQAAYWAQQAVVMMLGLEKPRKDFKELVAHHAVTVGLIALSYRFHFTYMGIAVYVTHDVSDLFFALSKSLNYVDSPIVGPFFCMSLGVWTYLRHYQNLRILYSLLGEFRTVGPYELNWETQQYKCWISNVITFALLAFLQALNLFWLFCLVRIGYRYIVHNVAKDERSEAETETEAEQEKIATNGHTNGAAEKKKQVPSLPCRTGDADNCIGLDLDHKEHNGNGADRHFSR</sequence>
<evidence type="ECO:0000256" key="8">
    <source>
        <dbReference type="ARBA" id="ARBA00023180"/>
    </source>
</evidence>
<proteinExistence type="inferred from homology"/>
<feature type="transmembrane region" description="Helical" evidence="11">
    <location>
        <begin position="77"/>
        <end position="102"/>
    </location>
</feature>
<comment type="caution">
    <text evidence="13">The sequence shown here is derived from an EMBL/GenBank/DDBJ whole genome shotgun (WGS) entry which is preliminary data.</text>
</comment>
<dbReference type="AlphaFoldDB" id="A0A545V1V5"/>
<feature type="compositionally biased region" description="Polar residues" evidence="10">
    <location>
        <begin position="46"/>
        <end position="64"/>
    </location>
</feature>
<evidence type="ECO:0000256" key="5">
    <source>
        <dbReference type="ARBA" id="ARBA00022824"/>
    </source>
</evidence>
<dbReference type="Pfam" id="PF03798">
    <property type="entry name" value="TRAM_LAG1_CLN8"/>
    <property type="match status" value="1"/>
</dbReference>
<dbReference type="EMBL" id="SPUK01000007">
    <property type="protein sequence ID" value="TQV95682.1"/>
    <property type="molecule type" value="Genomic_DNA"/>
</dbReference>
<keyword evidence="4 9" id="KW-0812">Transmembrane</keyword>
<evidence type="ECO:0000256" key="9">
    <source>
        <dbReference type="PROSITE-ProRule" id="PRU00205"/>
    </source>
</evidence>
<dbReference type="OrthoDB" id="3053196at2759"/>
<accession>A0A545V1V5</accession>
<keyword evidence="8" id="KW-0325">Glycoprotein</keyword>
<dbReference type="PANTHER" id="PTHR12560">
    <property type="entry name" value="LONGEVITY ASSURANCE FACTOR 1 LAG1"/>
    <property type="match status" value="1"/>
</dbReference>
<dbReference type="Proteomes" id="UP000315783">
    <property type="component" value="Unassembled WGS sequence"/>
</dbReference>
<keyword evidence="5" id="KW-0256">Endoplasmic reticulum</keyword>
<feature type="transmembrane region" description="Helical" evidence="11">
    <location>
        <begin position="150"/>
        <end position="172"/>
    </location>
</feature>
<evidence type="ECO:0000313" key="13">
    <source>
        <dbReference type="EMBL" id="TQV95682.1"/>
    </source>
</evidence>
<gene>
    <name evidence="13" type="ORF">IF1G_05511</name>
</gene>
<feature type="transmembrane region" description="Helical" evidence="11">
    <location>
        <begin position="239"/>
        <end position="259"/>
    </location>
</feature>
<evidence type="ECO:0000256" key="11">
    <source>
        <dbReference type="SAM" id="Phobius"/>
    </source>
</evidence>
<dbReference type="InterPro" id="IPR016439">
    <property type="entry name" value="Lag1/Lac1-like"/>
</dbReference>